<dbReference type="SUPFAM" id="SSF52402">
    <property type="entry name" value="Adenine nucleotide alpha hydrolases-like"/>
    <property type="match status" value="1"/>
</dbReference>
<accession>A0AAU7AVU3</accession>
<evidence type="ECO:0008006" key="2">
    <source>
        <dbReference type="Google" id="ProtNLM"/>
    </source>
</evidence>
<name>A0AAU7AVU3_9ACTN</name>
<dbReference type="InterPro" id="IPR014729">
    <property type="entry name" value="Rossmann-like_a/b/a_fold"/>
</dbReference>
<dbReference type="RefSeq" id="WP_354702339.1">
    <property type="nucleotide sequence ID" value="NZ_CP114014.1"/>
</dbReference>
<organism evidence="1">
    <name type="scientific">Paraconexibacter sp. AEG42_29</name>
    <dbReference type="NCBI Taxonomy" id="2997339"/>
    <lineage>
        <taxon>Bacteria</taxon>
        <taxon>Bacillati</taxon>
        <taxon>Actinomycetota</taxon>
        <taxon>Thermoleophilia</taxon>
        <taxon>Solirubrobacterales</taxon>
        <taxon>Paraconexibacteraceae</taxon>
        <taxon>Paraconexibacter</taxon>
    </lineage>
</organism>
<dbReference type="Gene3D" id="3.40.50.620">
    <property type="entry name" value="HUPs"/>
    <property type="match status" value="1"/>
</dbReference>
<reference evidence="1" key="1">
    <citation type="submission" date="2022-12" db="EMBL/GenBank/DDBJ databases">
        <title>Paraconexibacter alkalitolerans sp. nov. and Baekduia alba sp. nov., isolated from soil and emended description of the genera Paraconexibacter (Chun et al., 2020) and Baekduia (An et al., 2020).</title>
        <authorList>
            <person name="Vieira S."/>
            <person name="Huber K.J."/>
            <person name="Geppert A."/>
            <person name="Wolf J."/>
            <person name="Neumann-Schaal M."/>
            <person name="Muesken M."/>
            <person name="Overmann J."/>
        </authorList>
    </citation>
    <scope>NUCLEOTIDE SEQUENCE</scope>
    <source>
        <strain evidence="1">AEG42_29</strain>
    </source>
</reference>
<sequence length="164" mass="17214">MRAALPSPVPPAAAYDDVRRILVVANETAGSEVLHDLVLGAVGGGRESEVFLIVPVLHDGLLRVPSHVARTPFGTHDAAARLRAAVDELLAEGVPTSGRLVHVDPLHAISQALRDFPADLVVIATHPASRSAWLAHDVVDRAARAFGLPVAHVVVDDLALEPVA</sequence>
<dbReference type="KEGG" id="parq:DSM112329_02696"/>
<gene>
    <name evidence="1" type="ORF">DSM112329_02696</name>
</gene>
<dbReference type="EMBL" id="CP114014">
    <property type="protein sequence ID" value="XAY05836.1"/>
    <property type="molecule type" value="Genomic_DNA"/>
</dbReference>
<protein>
    <recommendedName>
        <fullName evidence="2">Universal stress protein</fullName>
    </recommendedName>
</protein>
<dbReference type="AlphaFoldDB" id="A0AAU7AVU3"/>
<evidence type="ECO:0000313" key="1">
    <source>
        <dbReference type="EMBL" id="XAY05836.1"/>
    </source>
</evidence>
<proteinExistence type="predicted"/>